<keyword evidence="5 10" id="KW-0812">Transmembrane</keyword>
<dbReference type="Gene3D" id="2.60.40.1120">
    <property type="entry name" value="Carboxypeptidase-like, regulatory domain"/>
    <property type="match status" value="1"/>
</dbReference>
<dbReference type="SMART" id="SM00965">
    <property type="entry name" value="STN"/>
    <property type="match status" value="1"/>
</dbReference>
<accession>A0A6G1ZHY0</accession>
<dbReference type="InterPro" id="IPR023997">
    <property type="entry name" value="TonB-dep_OMP_SusC/RagA_CS"/>
</dbReference>
<protein>
    <submittedName>
        <fullName evidence="13">SusC/RagA family TonB-linked outer membrane protein</fullName>
    </submittedName>
</protein>
<dbReference type="InterPro" id="IPR037066">
    <property type="entry name" value="Plug_dom_sf"/>
</dbReference>
<keyword evidence="8 10" id="KW-0472">Membrane</keyword>
<reference evidence="13" key="1">
    <citation type="journal article" date="2019" name="Nat. Med.">
        <title>A library of human gut bacterial isolates paired with longitudinal multiomics data enables mechanistic microbiome research.</title>
        <authorList>
            <person name="Poyet M."/>
            <person name="Groussin M."/>
            <person name="Gibbons S.M."/>
            <person name="Avila-Pacheco J."/>
            <person name="Jiang X."/>
            <person name="Kearney S.M."/>
            <person name="Perrotta A.R."/>
            <person name="Berdy B."/>
            <person name="Zhao S."/>
            <person name="Lieberman T.D."/>
            <person name="Swanson P.K."/>
            <person name="Smith M."/>
            <person name="Roesemann S."/>
            <person name="Alexander J.E."/>
            <person name="Rich S.A."/>
            <person name="Livny J."/>
            <person name="Vlamakis H."/>
            <person name="Clish C."/>
            <person name="Bullock K."/>
            <person name="Deik A."/>
            <person name="Scott J."/>
            <person name="Pierce K.A."/>
            <person name="Xavier R.J."/>
            <person name="Alm E.J."/>
        </authorList>
    </citation>
    <scope>NUCLEOTIDE SEQUENCE</scope>
    <source>
        <strain evidence="13">BIOML-A4</strain>
    </source>
</reference>
<keyword evidence="6" id="KW-0408">Iron</keyword>
<comment type="caution">
    <text evidence="13">The sequence shown here is derived from an EMBL/GenBank/DDBJ whole genome shotgun (WGS) entry which is preliminary data.</text>
</comment>
<dbReference type="GO" id="GO:0006826">
    <property type="term" value="P:iron ion transport"/>
    <property type="evidence" value="ECO:0007669"/>
    <property type="project" value="UniProtKB-KW"/>
</dbReference>
<dbReference type="PROSITE" id="PS52016">
    <property type="entry name" value="TONB_DEPENDENT_REC_3"/>
    <property type="match status" value="1"/>
</dbReference>
<keyword evidence="4" id="KW-0406">Ion transport</keyword>
<dbReference type="InterPro" id="IPR008969">
    <property type="entry name" value="CarboxyPept-like_regulatory"/>
</dbReference>
<comment type="similarity">
    <text evidence="10 11">Belongs to the TonB-dependent receptor family.</text>
</comment>
<dbReference type="InterPro" id="IPR000531">
    <property type="entry name" value="Beta-barrel_TonB"/>
</dbReference>
<keyword evidence="9 10" id="KW-0998">Cell outer membrane</keyword>
<dbReference type="FunFam" id="2.170.130.10:FF:000003">
    <property type="entry name" value="SusC/RagA family TonB-linked outer membrane protein"/>
    <property type="match status" value="1"/>
</dbReference>
<dbReference type="GO" id="GO:0009279">
    <property type="term" value="C:cell outer membrane"/>
    <property type="evidence" value="ECO:0007669"/>
    <property type="project" value="UniProtKB-SubCell"/>
</dbReference>
<dbReference type="AlphaFoldDB" id="A0A6G1ZHY0"/>
<evidence type="ECO:0000256" key="11">
    <source>
        <dbReference type="RuleBase" id="RU003357"/>
    </source>
</evidence>
<dbReference type="InterPro" id="IPR012910">
    <property type="entry name" value="Plug_dom"/>
</dbReference>
<evidence type="ECO:0000256" key="1">
    <source>
        <dbReference type="ARBA" id="ARBA00004571"/>
    </source>
</evidence>
<dbReference type="Gene3D" id="2.170.130.10">
    <property type="entry name" value="TonB-dependent receptor, plug domain"/>
    <property type="match status" value="1"/>
</dbReference>
<sequence length="1116" mass="123262">MVKIYYFQYKGNISAFILQSKITRIMKLTSLLLFLSIGLAWASNSYAQKAILSMNMTNRTVFDVLEEIETRTDFHFFYNSKIIDIHRTVSVNVKDKSVFTILDQIFKNSNVAYKVVDKDIILSANEASGILQNRRRITGVVKDKSTGEPVIGVNVLVKGSTNGTITDIDGRFSLEVSSSDILSVSYIGYMSQEITVSNKEVIDVDLQEDSTSLDEVVVVGFGTQKKVNLTGSVSALSTKDIGKLKVTQTSQLLSGMVSGINVTQGSGQPGADQSSVTIRGLGTFSSAGNSPLVLVDGLSSSLDNVNANDIESISVLKDAASASIYGTRAANGVILIETKKGKEGKARITYQGNFGFSRPSETPKIVDSWVYAEMYNEALINGGGSPQYTADEIAKFKSGEDPDNYPNKRHYDDLINSGSGFQTNHYLGLTGGTEKNSYMFSLSYLNQKGIVAETNYQRYNVMFNASSKLRDNFKVNVKFSGQKGDSNQPTAVDSSAPEGVEGLISYAIKVPNTIAGKRSDGYYGNQTGFTIEGWMDSESFIKNDDVDVIASANFEWNILKDLKLTGVAGYDYSASDYKRFRPTLVIDQYLTASPSDLRIRKARNTLLTLQAYLDYDWSVNSHLFHVLLGYSQESNKNDWVEAFRDNFPSNTLYELNAGSASNQQNAGSASEWALASFFGRLNYSFLDRYLLEVSARYDASSRFPKKNRWGFFPSVSGGWIISQENFFNVPVINNLKLRASWGKLGNQNIGDYPYQQVIALGINAPFGVSEELWPGAAAVDVPSTDITWESTEVMNVGLDIGLFSNKLTFTADYYVKETSDILYNVTASKVLGMTPSVQNAGTVINKGLDFSVQHRNVIGDFSYGVAANVSYVKNRVDKLANVEKDIAGGLFVGHSLNSIYGYVVDGFFNSQEEIDNYAKQPRTAKPGDLKLVDISGPDGVPDGIVNADYDRQIIGTQFPKFNFGFNINAQYKNVDFLLNMNGVGGMDRFVGGEESYQGNAFYRGSNPQEWMIKGRWTEDNHDATYPRLLVVGGGEQQFYKSTYRVINASFFRINDIQIGYTFPSAMIQSLGMSNLRVYASVKNLATFHNFLEGWDPERTSMYPAVRDFMAGISVTF</sequence>
<proteinExistence type="inferred from homology"/>
<evidence type="ECO:0000259" key="12">
    <source>
        <dbReference type="SMART" id="SM00965"/>
    </source>
</evidence>
<dbReference type="InterPro" id="IPR036942">
    <property type="entry name" value="Beta-barrel_TonB_sf"/>
</dbReference>
<evidence type="ECO:0000256" key="5">
    <source>
        <dbReference type="ARBA" id="ARBA00022692"/>
    </source>
</evidence>
<evidence type="ECO:0000256" key="7">
    <source>
        <dbReference type="ARBA" id="ARBA00023077"/>
    </source>
</evidence>
<gene>
    <name evidence="13" type="ORF">GKE01_19195</name>
</gene>
<dbReference type="Pfam" id="PF07660">
    <property type="entry name" value="STN"/>
    <property type="match status" value="1"/>
</dbReference>
<dbReference type="InterPro" id="IPR023996">
    <property type="entry name" value="TonB-dep_OMP_SusC/RagA"/>
</dbReference>
<comment type="subcellular location">
    <subcellularLocation>
        <location evidence="1 10">Cell outer membrane</location>
        <topology evidence="1 10">Multi-pass membrane protein</topology>
    </subcellularLocation>
</comment>
<evidence type="ECO:0000256" key="4">
    <source>
        <dbReference type="ARBA" id="ARBA00022496"/>
    </source>
</evidence>
<dbReference type="Pfam" id="PF07715">
    <property type="entry name" value="Plug"/>
    <property type="match status" value="1"/>
</dbReference>
<dbReference type="Pfam" id="PF00593">
    <property type="entry name" value="TonB_dep_Rec_b-barrel"/>
    <property type="match status" value="1"/>
</dbReference>
<dbReference type="SUPFAM" id="SSF49464">
    <property type="entry name" value="Carboxypeptidase regulatory domain-like"/>
    <property type="match status" value="1"/>
</dbReference>
<dbReference type="FunFam" id="2.60.40.1120:FF:000003">
    <property type="entry name" value="Outer membrane protein Omp121"/>
    <property type="match status" value="1"/>
</dbReference>
<feature type="domain" description="Secretin/TonB short N-terminal" evidence="12">
    <location>
        <begin position="74"/>
        <end position="125"/>
    </location>
</feature>
<keyword evidence="7 11" id="KW-0798">TonB box</keyword>
<evidence type="ECO:0000256" key="3">
    <source>
        <dbReference type="ARBA" id="ARBA00022452"/>
    </source>
</evidence>
<dbReference type="InterPro" id="IPR011662">
    <property type="entry name" value="Secretin/TonB_short_N"/>
</dbReference>
<evidence type="ECO:0000256" key="9">
    <source>
        <dbReference type="ARBA" id="ARBA00023237"/>
    </source>
</evidence>
<evidence type="ECO:0000256" key="2">
    <source>
        <dbReference type="ARBA" id="ARBA00022448"/>
    </source>
</evidence>
<keyword evidence="2 10" id="KW-0813">Transport</keyword>
<dbReference type="Gene3D" id="2.40.170.20">
    <property type="entry name" value="TonB-dependent receptor, beta-barrel domain"/>
    <property type="match status" value="1"/>
</dbReference>
<evidence type="ECO:0000256" key="6">
    <source>
        <dbReference type="ARBA" id="ARBA00023004"/>
    </source>
</evidence>
<organism evidence="13">
    <name type="scientific">Parabacteroides goldsteinii</name>
    <dbReference type="NCBI Taxonomy" id="328812"/>
    <lineage>
        <taxon>Bacteria</taxon>
        <taxon>Pseudomonadati</taxon>
        <taxon>Bacteroidota</taxon>
        <taxon>Bacteroidia</taxon>
        <taxon>Bacteroidales</taxon>
        <taxon>Tannerellaceae</taxon>
        <taxon>Parabacteroides</taxon>
    </lineage>
</organism>
<dbReference type="Pfam" id="PF13715">
    <property type="entry name" value="CarbopepD_reg_2"/>
    <property type="match status" value="1"/>
</dbReference>
<keyword evidence="3 10" id="KW-1134">Transmembrane beta strand</keyword>
<name>A0A6G1ZHY0_9BACT</name>
<dbReference type="EMBL" id="WKLP01000032">
    <property type="protein sequence ID" value="MRY13573.1"/>
    <property type="molecule type" value="Genomic_DNA"/>
</dbReference>
<evidence type="ECO:0000256" key="8">
    <source>
        <dbReference type="ARBA" id="ARBA00023136"/>
    </source>
</evidence>
<evidence type="ECO:0000313" key="13">
    <source>
        <dbReference type="EMBL" id="MRY13573.1"/>
    </source>
</evidence>
<dbReference type="NCBIfam" id="TIGR04057">
    <property type="entry name" value="SusC_RagA_signa"/>
    <property type="match status" value="1"/>
</dbReference>
<dbReference type="InterPro" id="IPR039426">
    <property type="entry name" value="TonB-dep_rcpt-like"/>
</dbReference>
<evidence type="ECO:0000256" key="10">
    <source>
        <dbReference type="PROSITE-ProRule" id="PRU01360"/>
    </source>
</evidence>
<dbReference type="NCBIfam" id="TIGR04056">
    <property type="entry name" value="OMP_RagA_SusC"/>
    <property type="match status" value="1"/>
</dbReference>
<dbReference type="SUPFAM" id="SSF56935">
    <property type="entry name" value="Porins"/>
    <property type="match status" value="1"/>
</dbReference>
<keyword evidence="4" id="KW-0410">Iron transport</keyword>